<dbReference type="STRING" id="1203610.HMPREF1536_02154"/>
<dbReference type="HOGENOM" id="CLU_2317665_0_0_10"/>
<proteinExistence type="predicted"/>
<comment type="caution">
    <text evidence="1">The sequence shown here is derived from an EMBL/GenBank/DDBJ whole genome shotgun (WGS) entry which is preliminary data.</text>
</comment>
<dbReference type="PATRIC" id="fig|1203610.3.peg.2211"/>
<sequence>MLRTEIMVIFVIYKIITIMTSIELRTSILTEIASIMDNEELMKQTLAYLRKIRQRNIDTPCRFTVEELKEEIELSEDDDRHGRYYTTEELRKKHPLCNK</sequence>
<evidence type="ECO:0000313" key="2">
    <source>
        <dbReference type="Proteomes" id="UP000033035"/>
    </source>
</evidence>
<organism evidence="1 2">
    <name type="scientific">Parabacteroides gordonii MS-1 = DSM 23371</name>
    <dbReference type="NCBI Taxonomy" id="1203610"/>
    <lineage>
        <taxon>Bacteria</taxon>
        <taxon>Pseudomonadati</taxon>
        <taxon>Bacteroidota</taxon>
        <taxon>Bacteroidia</taxon>
        <taxon>Bacteroidales</taxon>
        <taxon>Tannerellaceae</taxon>
        <taxon>Parabacteroides</taxon>
    </lineage>
</organism>
<protein>
    <submittedName>
        <fullName evidence="1">Uncharacterized protein</fullName>
    </submittedName>
</protein>
<keyword evidence="2" id="KW-1185">Reference proteome</keyword>
<reference evidence="1 2" key="1">
    <citation type="submission" date="2013-04" db="EMBL/GenBank/DDBJ databases">
        <title>The Genome Sequence of Parabacteroides gordonii DSM 23371.</title>
        <authorList>
            <consortium name="The Broad Institute Genomics Platform"/>
            <person name="Earl A."/>
            <person name="Ward D."/>
            <person name="Feldgarden M."/>
            <person name="Gevers D."/>
            <person name="Martens E."/>
            <person name="Sakamoto M."/>
            <person name="Benno Y."/>
            <person name="Suzuki N."/>
            <person name="Matsunaga N."/>
            <person name="Koshihara K."/>
            <person name="Seki M."/>
            <person name="Komiya H."/>
            <person name="Walker B."/>
            <person name="Young S."/>
            <person name="Zeng Q."/>
            <person name="Gargeya S."/>
            <person name="Fitzgerald M."/>
            <person name="Haas B."/>
            <person name="Abouelleil A."/>
            <person name="Allen A.W."/>
            <person name="Alvarado L."/>
            <person name="Arachchi H.M."/>
            <person name="Berlin A.M."/>
            <person name="Chapman S.B."/>
            <person name="Gainer-Dewar J."/>
            <person name="Goldberg J."/>
            <person name="Griggs A."/>
            <person name="Gujja S."/>
            <person name="Hansen M."/>
            <person name="Howarth C."/>
            <person name="Imamovic A."/>
            <person name="Ireland A."/>
            <person name="Larimer J."/>
            <person name="McCowan C."/>
            <person name="Murphy C."/>
            <person name="Pearson M."/>
            <person name="Poon T.W."/>
            <person name="Priest M."/>
            <person name="Roberts A."/>
            <person name="Saif S."/>
            <person name="Shea T."/>
            <person name="Sisk P."/>
            <person name="Sykes S."/>
            <person name="Wortman J."/>
            <person name="Nusbaum C."/>
            <person name="Birren B."/>
        </authorList>
    </citation>
    <scope>NUCLEOTIDE SEQUENCE [LARGE SCALE GENOMIC DNA]</scope>
    <source>
        <strain evidence="1 2">MS-1</strain>
    </source>
</reference>
<dbReference type="AlphaFoldDB" id="A0A0F5JIZ3"/>
<dbReference type="Proteomes" id="UP000033035">
    <property type="component" value="Unassembled WGS sequence"/>
</dbReference>
<gene>
    <name evidence="1" type="ORF">HMPREF1536_02154</name>
</gene>
<name>A0A0F5JIZ3_9BACT</name>
<accession>A0A0F5JIZ3</accession>
<dbReference type="EMBL" id="AQHW01000013">
    <property type="protein sequence ID" value="KKB57432.1"/>
    <property type="molecule type" value="Genomic_DNA"/>
</dbReference>
<evidence type="ECO:0000313" key="1">
    <source>
        <dbReference type="EMBL" id="KKB57432.1"/>
    </source>
</evidence>